<evidence type="ECO:0000256" key="1">
    <source>
        <dbReference type="PROSITE-ProRule" id="PRU00023"/>
    </source>
</evidence>
<dbReference type="AlphaFoldDB" id="A0A6G1I697"/>
<dbReference type="InterPro" id="IPR056485">
    <property type="entry name" value="ARM_KRIT1"/>
</dbReference>
<dbReference type="InterPro" id="IPR056015">
    <property type="entry name" value="DUF7593"/>
</dbReference>
<feature type="compositionally biased region" description="Basic and acidic residues" evidence="2">
    <location>
        <begin position="435"/>
        <end position="444"/>
    </location>
</feature>
<evidence type="ECO:0000256" key="2">
    <source>
        <dbReference type="SAM" id="MobiDB-lite"/>
    </source>
</evidence>
<keyword evidence="1" id="KW-0040">ANK repeat</keyword>
<feature type="repeat" description="ANK" evidence="1">
    <location>
        <begin position="77"/>
        <end position="109"/>
    </location>
</feature>
<dbReference type="Gene3D" id="1.25.40.20">
    <property type="entry name" value="Ankyrin repeat-containing domain"/>
    <property type="match status" value="2"/>
</dbReference>
<dbReference type="InterPro" id="IPR053210">
    <property type="entry name" value="ANKRD12"/>
</dbReference>
<evidence type="ECO:0000313" key="5">
    <source>
        <dbReference type="EMBL" id="KAF2403646.1"/>
    </source>
</evidence>
<dbReference type="Pfam" id="PF24513">
    <property type="entry name" value="DUF7593"/>
    <property type="match status" value="1"/>
</dbReference>
<feature type="region of interest" description="Disordered" evidence="2">
    <location>
        <begin position="141"/>
        <end position="165"/>
    </location>
</feature>
<name>A0A6G1I697_9PEZI</name>
<dbReference type="OrthoDB" id="194358at2759"/>
<feature type="domain" description="DUF7593" evidence="3">
    <location>
        <begin position="594"/>
        <end position="741"/>
    </location>
</feature>
<dbReference type="PANTHER" id="PTHR24149:SF14">
    <property type="entry name" value="ANKYRIN REPEAT DOMAIN 12"/>
    <property type="match status" value="1"/>
</dbReference>
<dbReference type="PROSITE" id="PS50297">
    <property type="entry name" value="ANK_REP_REGION"/>
    <property type="match status" value="2"/>
</dbReference>
<proteinExistence type="predicted"/>
<dbReference type="PANTHER" id="PTHR24149">
    <property type="entry name" value="ANKYRIN REPEAT DOMAIN-CONTAINING PROTEIN 12"/>
    <property type="match status" value="1"/>
</dbReference>
<feature type="compositionally biased region" description="Basic and acidic residues" evidence="2">
    <location>
        <begin position="460"/>
        <end position="539"/>
    </location>
</feature>
<dbReference type="Pfam" id="PF24521">
    <property type="entry name" value="Ank_KRIT1"/>
    <property type="match status" value="1"/>
</dbReference>
<feature type="domain" description="KRIT1 ARM-repeats" evidence="4">
    <location>
        <begin position="160"/>
        <end position="298"/>
    </location>
</feature>
<dbReference type="Pfam" id="PF12796">
    <property type="entry name" value="Ank_2"/>
    <property type="match status" value="1"/>
</dbReference>
<dbReference type="InterPro" id="IPR002110">
    <property type="entry name" value="Ankyrin_rpt"/>
</dbReference>
<evidence type="ECO:0000313" key="6">
    <source>
        <dbReference type="Proteomes" id="UP000799640"/>
    </source>
</evidence>
<feature type="region of interest" description="Disordered" evidence="2">
    <location>
        <begin position="294"/>
        <end position="539"/>
    </location>
</feature>
<gene>
    <name evidence="5" type="ORF">EJ06DRAFT_553904</name>
</gene>
<dbReference type="GO" id="GO:0005654">
    <property type="term" value="C:nucleoplasm"/>
    <property type="evidence" value="ECO:0007669"/>
    <property type="project" value="TreeGrafter"/>
</dbReference>
<dbReference type="SMART" id="SM00248">
    <property type="entry name" value="ANK"/>
    <property type="match status" value="5"/>
</dbReference>
<feature type="compositionally biased region" description="Polar residues" evidence="2">
    <location>
        <begin position="341"/>
        <end position="350"/>
    </location>
</feature>
<dbReference type="EMBL" id="ML996689">
    <property type="protein sequence ID" value="KAF2403646.1"/>
    <property type="molecule type" value="Genomic_DNA"/>
</dbReference>
<protein>
    <submittedName>
        <fullName evidence="5">Ankyrin</fullName>
    </submittedName>
</protein>
<feature type="repeat" description="ANK" evidence="1">
    <location>
        <begin position="43"/>
        <end position="75"/>
    </location>
</feature>
<reference evidence="5" key="1">
    <citation type="journal article" date="2020" name="Stud. Mycol.">
        <title>101 Dothideomycetes genomes: a test case for predicting lifestyles and emergence of pathogens.</title>
        <authorList>
            <person name="Haridas S."/>
            <person name="Albert R."/>
            <person name="Binder M."/>
            <person name="Bloem J."/>
            <person name="Labutti K."/>
            <person name="Salamov A."/>
            <person name="Andreopoulos B."/>
            <person name="Baker S."/>
            <person name="Barry K."/>
            <person name="Bills G."/>
            <person name="Bluhm B."/>
            <person name="Cannon C."/>
            <person name="Castanera R."/>
            <person name="Culley D."/>
            <person name="Daum C."/>
            <person name="Ezra D."/>
            <person name="Gonzalez J."/>
            <person name="Henrissat B."/>
            <person name="Kuo A."/>
            <person name="Liang C."/>
            <person name="Lipzen A."/>
            <person name="Lutzoni F."/>
            <person name="Magnuson J."/>
            <person name="Mondo S."/>
            <person name="Nolan M."/>
            <person name="Ohm R."/>
            <person name="Pangilinan J."/>
            <person name="Park H.-J."/>
            <person name="Ramirez L."/>
            <person name="Alfaro M."/>
            <person name="Sun H."/>
            <person name="Tritt A."/>
            <person name="Yoshinaga Y."/>
            <person name="Zwiers L.-H."/>
            <person name="Turgeon B."/>
            <person name="Goodwin S."/>
            <person name="Spatafora J."/>
            <person name="Crous P."/>
            <person name="Grigoriev I."/>
        </authorList>
    </citation>
    <scope>NUCLEOTIDE SEQUENCE</scope>
    <source>
        <strain evidence="5">CBS 262.69</strain>
    </source>
</reference>
<sequence length="873" mass="98441">MPSRRADRYGSTPLARACEKGDMAAVQKAYEQVPEELDQADNGGFTPLQKAALEGYLNIVEFLLSKGCRKDCQSKDEGDTPLIDAVENRHVEVVKALLNSGVNPHHQNKNGKRAIDAIDFEKPGAEEIEAMLQKAMRDYVDTEDDDEPAENNPQTVSPEDKTRPDLLYLEPSIENLVNYSRKGDTVAVAHFLSSIPPNNECAVVAARGGHIDVLNLLLASGTSLEKDPDPMQHEETPLLAAIGRGHIKVIKLLLEQDNFNPTRKTRDGKTYFELSEQIRGPKWQVERELLRKHYDAYTNRKPKTKRKRSSEGSQAVAAPAHKLTERPSDRAQSPKPRKNLTSKNSSSNVDPSRRKNRPVLESSDSEEDMVRPKKSARRRSSVNSKEGQAPTKVRRMSSVKKSSSVAGASVEPPSPLKTSPDGPVSRESAGKASKPARETSDSVSKKRRKTDHHPNPLQELKVRRDRAAEADRKADDARSAESTRKAAARKIREEERRKREEAERKAREEEQHKAAEEKRKAHEEQERVAAEEERRRKAEEEAQRLEAERLERERVEEERIEQERLEKIRQECERKEREEREKREREEQLLKQLLDGLPPILARSVEYGARNRDNIDISLAINFLPLFTVELWNIDPKCDPARAKEKWILSFFVVGLLNLPDLTLNRFPAWEKRVATLTERKAFLKLYDVSYLTWGQDMPNPFEKEYSWAAAVAANKRTQDQILAMEPLYWVRLEDFRNEFTRVCEVGKIQQELQTVNVKIVTSESHIPKSLDDVFANALGGDGAKDERDPVVEMKVLATETETSAGGAGLAATTTRDVSADVTKDVKPDVEMKDTVQAADADKVKSAEDVVNNAAGDALEAKVEDSKDVVLKG</sequence>
<keyword evidence="6" id="KW-1185">Reference proteome</keyword>
<dbReference type="Proteomes" id="UP000799640">
    <property type="component" value="Unassembled WGS sequence"/>
</dbReference>
<organism evidence="5 6">
    <name type="scientific">Trichodelitschia bisporula</name>
    <dbReference type="NCBI Taxonomy" id="703511"/>
    <lineage>
        <taxon>Eukaryota</taxon>
        <taxon>Fungi</taxon>
        <taxon>Dikarya</taxon>
        <taxon>Ascomycota</taxon>
        <taxon>Pezizomycotina</taxon>
        <taxon>Dothideomycetes</taxon>
        <taxon>Dothideomycetes incertae sedis</taxon>
        <taxon>Phaeotrichales</taxon>
        <taxon>Phaeotrichaceae</taxon>
        <taxon>Trichodelitschia</taxon>
    </lineage>
</organism>
<dbReference type="InterPro" id="IPR036770">
    <property type="entry name" value="Ankyrin_rpt-contain_sf"/>
</dbReference>
<feature type="compositionally biased region" description="Low complexity" evidence="2">
    <location>
        <begin position="399"/>
        <end position="410"/>
    </location>
</feature>
<dbReference type="PROSITE" id="PS50088">
    <property type="entry name" value="ANK_REPEAT"/>
    <property type="match status" value="2"/>
</dbReference>
<evidence type="ECO:0000259" key="4">
    <source>
        <dbReference type="Pfam" id="PF24521"/>
    </source>
</evidence>
<dbReference type="SUPFAM" id="SSF48403">
    <property type="entry name" value="Ankyrin repeat"/>
    <property type="match status" value="1"/>
</dbReference>
<accession>A0A6G1I697</accession>
<evidence type="ECO:0000259" key="3">
    <source>
        <dbReference type="Pfam" id="PF24513"/>
    </source>
</evidence>